<dbReference type="KEGG" id="ehn:H9Q80_08375"/>
<proteinExistence type="predicted"/>
<accession>A0A7G9GT07</accession>
<dbReference type="Proteomes" id="UP000515856">
    <property type="component" value="Chromosome"/>
</dbReference>
<name>A0A7G9GT07_9FIRM</name>
<keyword evidence="2" id="KW-1185">Reference proteome</keyword>
<dbReference type="RefSeq" id="WP_117454919.1">
    <property type="nucleotide sequence ID" value="NZ_CP060636.1"/>
</dbReference>
<dbReference type="GO" id="GO:0016740">
    <property type="term" value="F:transferase activity"/>
    <property type="evidence" value="ECO:0007669"/>
    <property type="project" value="UniProtKB-KW"/>
</dbReference>
<gene>
    <name evidence="1" type="ORF">H9Q80_08375</name>
</gene>
<dbReference type="SUPFAM" id="SSF51445">
    <property type="entry name" value="(Trans)glycosidases"/>
    <property type="match status" value="1"/>
</dbReference>
<reference evidence="1 2" key="1">
    <citation type="submission" date="2020-08" db="EMBL/GenBank/DDBJ databases">
        <authorList>
            <person name="Liu C."/>
            <person name="Sun Q."/>
        </authorList>
    </citation>
    <scope>NUCLEOTIDE SEQUENCE [LARGE SCALE GENOMIC DNA]</scope>
    <source>
        <strain evidence="1 2">NSJ-61</strain>
    </source>
</reference>
<dbReference type="AlphaFoldDB" id="A0A7G9GT07"/>
<dbReference type="Gene3D" id="3.20.20.80">
    <property type="entry name" value="Glycosidases"/>
    <property type="match status" value="2"/>
</dbReference>
<dbReference type="InterPro" id="IPR017853">
    <property type="entry name" value="GH"/>
</dbReference>
<dbReference type="EMBL" id="CP060636">
    <property type="protein sequence ID" value="QNM13939.1"/>
    <property type="molecule type" value="Genomic_DNA"/>
</dbReference>
<sequence length="652" mass="76595">MKYLPLLLQNLEKEAEIHEKDIFNYALPQSWNLFGYSDTRILRNNEILVNPYAFYHYSFQHLFFDEKGKLKKAQSLVKKDWLKKANIYSLHIRSASAWDHDRDDNLNENLYGLKDNGTFLKAMLLLPFYKRMGINTILLHQIFSLGKTHTTHDYSNKECVLDFRLIDDQLKDPLVPQLSAKQQCIAFMEACHLLGFHVILEYCPGKMSIDNFYARECPEYFYWIKEEEYKNYHAPICHALPQNTLPFSYTLKDFYRSEDVKEHIQKFVKHDDPCKKVLAPAFSDQINANLPIDEDTTYFRFYEDIHTHAPAELKKAGIPYMTQDIIRADLHPAKKPFTALWDTLTENIIWYQNELQVDGIFLGKPFLIPEKLQKQMAVQAKKNKKGFVMIAEDTIHENGALWKRKGYDAISGNSAYEETQIEQYRFHNFAYQLKGCVCPMFAASEFYDSRRSSCLENGKTLTNMLSIMNMFLPNGIPMYMNGVESYEVQPLQLSEYGDQKYLYSLPKSDTRYLKQAYIDRYYYNYLAHDLNTLPTLMEHANHIREEYIEEIHTPQACIPVWFDTPRDAGIGFTYVKEDKALLVVCNTNVHQSVHLHIHTENLMSELPFRYQSILQIYSTNDPYIHDVFMDDFQNIPMDFAPGEIKFIEFKAQ</sequence>
<keyword evidence="1" id="KW-0808">Transferase</keyword>
<organism evidence="1 2">
    <name type="scientific">[Eubacterium] hominis</name>
    <dbReference type="NCBI Taxonomy" id="2764325"/>
    <lineage>
        <taxon>Bacteria</taxon>
        <taxon>Bacillati</taxon>
        <taxon>Bacillota</taxon>
        <taxon>Erysipelotrichia</taxon>
        <taxon>Erysipelotrichales</taxon>
        <taxon>Erysipelotrichaceae</taxon>
        <taxon>Amedibacillus</taxon>
    </lineage>
</organism>
<protein>
    <submittedName>
        <fullName evidence="1">Maltodextrin glycosyltransferase</fullName>
    </submittedName>
</protein>
<evidence type="ECO:0000313" key="2">
    <source>
        <dbReference type="Proteomes" id="UP000515856"/>
    </source>
</evidence>
<evidence type="ECO:0000313" key="1">
    <source>
        <dbReference type="EMBL" id="QNM13939.1"/>
    </source>
</evidence>